<comment type="caution">
    <text evidence="2">The sequence shown here is derived from an EMBL/GenBank/DDBJ whole genome shotgun (WGS) entry which is preliminary data.</text>
</comment>
<organism evidence="2 3">
    <name type="scientific">Pontibacter flavimaris</name>
    <dbReference type="NCBI Taxonomy" id="1797110"/>
    <lineage>
        <taxon>Bacteria</taxon>
        <taxon>Pseudomonadati</taxon>
        <taxon>Bacteroidota</taxon>
        <taxon>Cytophagia</taxon>
        <taxon>Cytophagales</taxon>
        <taxon>Hymenobacteraceae</taxon>
        <taxon>Pontibacter</taxon>
    </lineage>
</organism>
<dbReference type="AlphaFoldDB" id="A0A1Q5PG49"/>
<dbReference type="EMBL" id="LVWA01000004">
    <property type="protein sequence ID" value="OKL41163.1"/>
    <property type="molecule type" value="Genomic_DNA"/>
</dbReference>
<name>A0A1Q5PG49_9BACT</name>
<evidence type="ECO:0000313" key="3">
    <source>
        <dbReference type="Proteomes" id="UP000186551"/>
    </source>
</evidence>
<proteinExistence type="predicted"/>
<dbReference type="Proteomes" id="UP000186551">
    <property type="component" value="Unassembled WGS sequence"/>
</dbReference>
<dbReference type="RefSeq" id="WP_073851778.1">
    <property type="nucleotide sequence ID" value="NZ_LVWA01000004.1"/>
</dbReference>
<sequence length="86" mass="9150">MKKKKEKELKRNAGSVAAVQSQVAFARSATVLALVSVGAMAVGGLAIGHLAMKKLALKSGEVDSLRVNDPEVGRLKVKERITEHKV</sequence>
<evidence type="ECO:0000313" key="2">
    <source>
        <dbReference type="EMBL" id="OKL41163.1"/>
    </source>
</evidence>
<feature type="transmembrane region" description="Helical" evidence="1">
    <location>
        <begin position="31"/>
        <end position="52"/>
    </location>
</feature>
<gene>
    <name evidence="2" type="ORF">A3841_15185</name>
</gene>
<protein>
    <submittedName>
        <fullName evidence="2">Uncharacterized protein</fullName>
    </submittedName>
</protein>
<keyword evidence="3" id="KW-1185">Reference proteome</keyword>
<reference evidence="2 3" key="1">
    <citation type="submission" date="2016-03" db="EMBL/GenBank/DDBJ databases">
        <title>Genome sequence of Pontibacter sp. nov., of the family cytophagaceae, isolated from marine sediment of the Yellow Sea, China.</title>
        <authorList>
            <person name="Zhang G."/>
            <person name="Zhang R."/>
        </authorList>
    </citation>
    <scope>NUCLEOTIDE SEQUENCE [LARGE SCALE GENOMIC DNA]</scope>
    <source>
        <strain evidence="2 3">S10-8</strain>
    </source>
</reference>
<evidence type="ECO:0000256" key="1">
    <source>
        <dbReference type="SAM" id="Phobius"/>
    </source>
</evidence>
<keyword evidence="1" id="KW-1133">Transmembrane helix</keyword>
<dbReference type="STRING" id="1797110.A3841_15185"/>
<accession>A0A1Q5PG49</accession>
<keyword evidence="1" id="KW-0472">Membrane</keyword>
<dbReference type="OrthoDB" id="9905356at2"/>
<keyword evidence="1" id="KW-0812">Transmembrane</keyword>